<dbReference type="SUPFAM" id="SSF56784">
    <property type="entry name" value="HAD-like"/>
    <property type="match status" value="1"/>
</dbReference>
<dbReference type="PANTHER" id="PTHR43434:SF21">
    <property type="entry name" value="SLL0295 PROTEIN"/>
    <property type="match status" value="1"/>
</dbReference>
<dbReference type="PANTHER" id="PTHR43434">
    <property type="entry name" value="PHOSPHOGLYCOLATE PHOSPHATASE"/>
    <property type="match status" value="1"/>
</dbReference>
<evidence type="ECO:0000313" key="1">
    <source>
        <dbReference type="EMBL" id="MBE9254884.1"/>
    </source>
</evidence>
<keyword evidence="1" id="KW-0378">Hydrolase</keyword>
<dbReference type="RefSeq" id="WP_194020379.1">
    <property type="nucleotide sequence ID" value="NZ_JADEVV010000042.1"/>
</dbReference>
<dbReference type="InterPro" id="IPR036412">
    <property type="entry name" value="HAD-like_sf"/>
</dbReference>
<gene>
    <name evidence="1" type="ORF">IQ217_13755</name>
</gene>
<evidence type="ECO:0000313" key="2">
    <source>
        <dbReference type="Proteomes" id="UP000658720"/>
    </source>
</evidence>
<organism evidence="1 2">
    <name type="scientific">Synechocystis salina LEGE 00031</name>
    <dbReference type="NCBI Taxonomy" id="1828736"/>
    <lineage>
        <taxon>Bacteria</taxon>
        <taxon>Bacillati</taxon>
        <taxon>Cyanobacteriota</taxon>
        <taxon>Cyanophyceae</taxon>
        <taxon>Synechococcales</taxon>
        <taxon>Merismopediaceae</taxon>
        <taxon>Synechocystis</taxon>
    </lineage>
</organism>
<accession>A0ABR9VU65</accession>
<dbReference type="InterPro" id="IPR023214">
    <property type="entry name" value="HAD_sf"/>
</dbReference>
<comment type="caution">
    <text evidence="1">The sequence shown here is derived from an EMBL/GenBank/DDBJ whole genome shotgun (WGS) entry which is preliminary data.</text>
</comment>
<dbReference type="Gene3D" id="3.40.50.1000">
    <property type="entry name" value="HAD superfamily/HAD-like"/>
    <property type="match status" value="1"/>
</dbReference>
<name>A0ABR9VU65_9SYNC</name>
<dbReference type="EMBL" id="JADEVV010000042">
    <property type="protein sequence ID" value="MBE9254884.1"/>
    <property type="molecule type" value="Genomic_DNA"/>
</dbReference>
<proteinExistence type="predicted"/>
<dbReference type="Proteomes" id="UP000658720">
    <property type="component" value="Unassembled WGS sequence"/>
</dbReference>
<keyword evidence="2" id="KW-1185">Reference proteome</keyword>
<reference evidence="1 2" key="1">
    <citation type="submission" date="2020-10" db="EMBL/GenBank/DDBJ databases">
        <authorList>
            <person name="Castelo-Branco R."/>
            <person name="Eusebio N."/>
            <person name="Adriana R."/>
            <person name="Vieira A."/>
            <person name="Brugerolle De Fraissinette N."/>
            <person name="Rezende De Castro R."/>
            <person name="Schneider M.P."/>
            <person name="Vasconcelos V."/>
            <person name="Leao P.N."/>
        </authorList>
    </citation>
    <scope>NUCLEOTIDE SEQUENCE [LARGE SCALE GENOMIC DNA]</scope>
    <source>
        <strain evidence="1 2">LEGE 00031</strain>
    </source>
</reference>
<dbReference type="InterPro" id="IPR050155">
    <property type="entry name" value="HAD-like_hydrolase_sf"/>
</dbReference>
<dbReference type="GO" id="GO:0016787">
    <property type="term" value="F:hydrolase activity"/>
    <property type="evidence" value="ECO:0007669"/>
    <property type="project" value="UniProtKB-KW"/>
</dbReference>
<protein>
    <submittedName>
        <fullName evidence="1">HAD family hydrolase</fullName>
    </submittedName>
</protein>
<sequence length="261" mass="30736">MEKFPHLLVLDFDGVICDGLQEYFQTSRQVCRQIWPNLPPEKLDRQRDNFYRLRPVIETGWEMPLLLQALATGVDPGTIEKTWPTVAQTLQNQEQIGKFQLAPALDQVRDNYINQDLTYWLELHRFYPGVIEQLNHWLQSPYPRWLYIVTTKEGRFVQQLLQNQKVNFPLGQIIGKEIKQPKYKTLQQLLIKHNYASDQLWFVEDMLTTLQTVADQPALGQSSLFLADWGYNTSHTRESAKNNCRFHLISLQQFSRPFGQW</sequence>